<dbReference type="OrthoDB" id="849999at2"/>
<keyword evidence="1" id="KW-1133">Transmembrane helix</keyword>
<evidence type="ECO:0000313" key="3">
    <source>
        <dbReference type="Proteomes" id="UP000244225"/>
    </source>
</evidence>
<dbReference type="EMBL" id="QBKI01000007">
    <property type="protein sequence ID" value="PTX18165.1"/>
    <property type="molecule type" value="Genomic_DNA"/>
</dbReference>
<evidence type="ECO:0000256" key="1">
    <source>
        <dbReference type="SAM" id="Phobius"/>
    </source>
</evidence>
<name>A0A2T5YFS1_9BACT</name>
<proteinExistence type="predicted"/>
<gene>
    <name evidence="2" type="ORF">C8N40_107204</name>
</gene>
<evidence type="ECO:0000313" key="2">
    <source>
        <dbReference type="EMBL" id="PTX18165.1"/>
    </source>
</evidence>
<accession>A0A2T5YFS1</accession>
<comment type="caution">
    <text evidence="2">The sequence shown here is derived from an EMBL/GenBank/DDBJ whole genome shotgun (WGS) entry which is preliminary data.</text>
</comment>
<protein>
    <submittedName>
        <fullName evidence="2">Uncharacterized protein</fullName>
    </submittedName>
</protein>
<dbReference type="Proteomes" id="UP000244225">
    <property type="component" value="Unassembled WGS sequence"/>
</dbReference>
<keyword evidence="1" id="KW-0812">Transmembrane</keyword>
<sequence>MPSQQASNINDFAFDYLRSHYTARFGAKLVLVDKDEQTRQGHAAQGLFSLKKQDNTPFIASLHTFNSPRIATALTTYKKSGLSKLRYATAFFVALLALAVGWRLGYTVAGAILAVVLSGATFMLHTYLEQKLRIHRLLHLLDDLKKTPADEQWLGLSISSITLRHNPLAKHFLAACERRGIGIITVGQRAKVVLIKEPKPAVCRRGDFLSHYQADRRIRKALLGDSVLRVA</sequence>
<feature type="transmembrane region" description="Helical" evidence="1">
    <location>
        <begin position="85"/>
        <end position="102"/>
    </location>
</feature>
<dbReference type="RefSeq" id="WP_108212624.1">
    <property type="nucleotide sequence ID" value="NZ_QBKI01000007.1"/>
</dbReference>
<keyword evidence="1" id="KW-0472">Membrane</keyword>
<dbReference type="AlphaFoldDB" id="A0A2T5YFS1"/>
<keyword evidence="3" id="KW-1185">Reference proteome</keyword>
<reference evidence="2 3" key="1">
    <citation type="submission" date="2018-04" db="EMBL/GenBank/DDBJ databases">
        <title>Genomic Encyclopedia of Archaeal and Bacterial Type Strains, Phase II (KMG-II): from individual species to whole genera.</title>
        <authorList>
            <person name="Goeker M."/>
        </authorList>
    </citation>
    <scope>NUCLEOTIDE SEQUENCE [LARGE SCALE GENOMIC DNA]</scope>
    <source>
        <strain evidence="2 3">DSM 100162</strain>
    </source>
</reference>
<feature type="transmembrane region" description="Helical" evidence="1">
    <location>
        <begin position="108"/>
        <end position="128"/>
    </location>
</feature>
<organism evidence="2 3">
    <name type="scientific">Pontibacter mucosus</name>
    <dbReference type="NCBI Taxonomy" id="1649266"/>
    <lineage>
        <taxon>Bacteria</taxon>
        <taxon>Pseudomonadati</taxon>
        <taxon>Bacteroidota</taxon>
        <taxon>Cytophagia</taxon>
        <taxon>Cytophagales</taxon>
        <taxon>Hymenobacteraceae</taxon>
        <taxon>Pontibacter</taxon>
    </lineage>
</organism>